<accession>A0A699TGP4</accession>
<comment type="caution">
    <text evidence="1">The sequence shown here is derived from an EMBL/GenBank/DDBJ whole genome shotgun (WGS) entry which is preliminary data.</text>
</comment>
<reference evidence="1" key="1">
    <citation type="journal article" date="2019" name="Sci. Rep.">
        <title>Draft genome of Tanacetum cinerariifolium, the natural source of mosquito coil.</title>
        <authorList>
            <person name="Yamashiro T."/>
            <person name="Shiraishi A."/>
            <person name="Satake H."/>
            <person name="Nakayama K."/>
        </authorList>
    </citation>
    <scope>NUCLEOTIDE SEQUENCE</scope>
</reference>
<evidence type="ECO:0000313" key="1">
    <source>
        <dbReference type="EMBL" id="GFD09742.1"/>
    </source>
</evidence>
<name>A0A699TGP4_TANCI</name>
<gene>
    <name evidence="1" type="ORF">Tci_881711</name>
</gene>
<dbReference type="EMBL" id="BKCJ011247605">
    <property type="protein sequence ID" value="GFD09742.1"/>
    <property type="molecule type" value="Genomic_DNA"/>
</dbReference>
<sequence>MATLSFVPKVQVGLLVEARFTNLNLKGDLIKSPITVGSPINFKWQNKDNIVVAKNAQRKGDEASNGVMEPLANNDTVDFGLYVKNDFLTKLV</sequence>
<dbReference type="AlphaFoldDB" id="A0A699TGP4"/>
<protein>
    <submittedName>
        <fullName evidence="1">Uncharacterized protein</fullName>
    </submittedName>
</protein>
<proteinExistence type="predicted"/>
<organism evidence="1">
    <name type="scientific">Tanacetum cinerariifolium</name>
    <name type="common">Dalmatian daisy</name>
    <name type="synonym">Chrysanthemum cinerariifolium</name>
    <dbReference type="NCBI Taxonomy" id="118510"/>
    <lineage>
        <taxon>Eukaryota</taxon>
        <taxon>Viridiplantae</taxon>
        <taxon>Streptophyta</taxon>
        <taxon>Embryophyta</taxon>
        <taxon>Tracheophyta</taxon>
        <taxon>Spermatophyta</taxon>
        <taxon>Magnoliopsida</taxon>
        <taxon>eudicotyledons</taxon>
        <taxon>Gunneridae</taxon>
        <taxon>Pentapetalae</taxon>
        <taxon>asterids</taxon>
        <taxon>campanulids</taxon>
        <taxon>Asterales</taxon>
        <taxon>Asteraceae</taxon>
        <taxon>Asteroideae</taxon>
        <taxon>Anthemideae</taxon>
        <taxon>Anthemidinae</taxon>
        <taxon>Tanacetum</taxon>
    </lineage>
</organism>